<sequence length="73" mass="7728">MKSAVAVLSKIAAVDEDGNSHIVEKYTVERRIPGAAKVRLVPMYRLSTGEQVSLVGADAFVVAATGMRLVARG</sequence>
<accession>A0A9X3YRC5</accession>
<dbReference type="RefSeq" id="WP_263540836.1">
    <property type="nucleotide sequence ID" value="NZ_JAOVZO020000019.1"/>
</dbReference>
<gene>
    <name evidence="1" type="ORF">OD750_020470</name>
</gene>
<dbReference type="Proteomes" id="UP001139971">
    <property type="component" value="Unassembled WGS sequence"/>
</dbReference>
<dbReference type="AlphaFoldDB" id="A0A9X3YRC5"/>
<dbReference type="EMBL" id="JAOVZO020000019">
    <property type="protein sequence ID" value="MDC8014926.1"/>
    <property type="molecule type" value="Genomic_DNA"/>
</dbReference>
<comment type="caution">
    <text evidence="1">The sequence shown here is derived from an EMBL/GenBank/DDBJ whole genome shotgun (WGS) entry which is preliminary data.</text>
</comment>
<organism evidence="1 2">
    <name type="scientific">Tahibacter soli</name>
    <dbReference type="NCBI Taxonomy" id="2983605"/>
    <lineage>
        <taxon>Bacteria</taxon>
        <taxon>Pseudomonadati</taxon>
        <taxon>Pseudomonadota</taxon>
        <taxon>Gammaproteobacteria</taxon>
        <taxon>Lysobacterales</taxon>
        <taxon>Rhodanobacteraceae</taxon>
        <taxon>Tahibacter</taxon>
    </lineage>
</organism>
<name>A0A9X3YRC5_9GAMM</name>
<keyword evidence="2" id="KW-1185">Reference proteome</keyword>
<proteinExistence type="predicted"/>
<evidence type="ECO:0000313" key="2">
    <source>
        <dbReference type="Proteomes" id="UP001139971"/>
    </source>
</evidence>
<reference evidence="1" key="1">
    <citation type="submission" date="2023-02" db="EMBL/GenBank/DDBJ databases">
        <title>Tahibacter soli sp. nov. isolated from soil.</title>
        <authorList>
            <person name="Baek J.H."/>
            <person name="Lee J.K."/>
            <person name="Choi D.G."/>
            <person name="Jeon C.O."/>
        </authorList>
    </citation>
    <scope>NUCLEOTIDE SEQUENCE</scope>
    <source>
        <strain evidence="1">BL</strain>
    </source>
</reference>
<evidence type="ECO:0000313" key="1">
    <source>
        <dbReference type="EMBL" id="MDC8014926.1"/>
    </source>
</evidence>
<protein>
    <submittedName>
        <fullName evidence="1">Uncharacterized protein</fullName>
    </submittedName>
</protein>